<evidence type="ECO:0000256" key="2">
    <source>
        <dbReference type="ARBA" id="ARBA00022475"/>
    </source>
</evidence>
<keyword evidence="2" id="KW-1003">Cell membrane</keyword>
<protein>
    <submittedName>
        <fullName evidence="10">Glycosyl transferase family 39</fullName>
    </submittedName>
</protein>
<feature type="transmembrane region" description="Helical" evidence="8">
    <location>
        <begin position="255"/>
        <end position="281"/>
    </location>
</feature>
<feature type="transmembrane region" description="Helical" evidence="8">
    <location>
        <begin position="316"/>
        <end position="334"/>
    </location>
</feature>
<dbReference type="GO" id="GO:0005886">
    <property type="term" value="C:plasma membrane"/>
    <property type="evidence" value="ECO:0007669"/>
    <property type="project" value="UniProtKB-SubCell"/>
</dbReference>
<evidence type="ECO:0000256" key="8">
    <source>
        <dbReference type="SAM" id="Phobius"/>
    </source>
</evidence>
<keyword evidence="6 8" id="KW-1133">Transmembrane helix</keyword>
<dbReference type="Pfam" id="PF13231">
    <property type="entry name" value="PMT_2"/>
    <property type="match status" value="1"/>
</dbReference>
<feature type="transmembrane region" description="Helical" evidence="8">
    <location>
        <begin position="293"/>
        <end position="310"/>
    </location>
</feature>
<dbReference type="PANTHER" id="PTHR33908:SF11">
    <property type="entry name" value="MEMBRANE PROTEIN"/>
    <property type="match status" value="1"/>
</dbReference>
<comment type="subcellular location">
    <subcellularLocation>
        <location evidence="1">Cell membrane</location>
        <topology evidence="1">Multi-pass membrane protein</topology>
    </subcellularLocation>
</comment>
<keyword evidence="5 8" id="KW-0812">Transmembrane</keyword>
<gene>
    <name evidence="10" type="ORF">NWFMUON74_24720</name>
</gene>
<keyword evidence="4 10" id="KW-0808">Transferase</keyword>
<dbReference type="KEGG" id="nwl:NWFMUON74_24720"/>
<sequence>MPDSVVVARDGNSVIGLSAEVRSAVTLPPFAWREVGLVATLAAVLFAARAGRYPFGGDELYFIAAGHRPAFGYADQGPVVPLLAAAADLVAPGSPVALRLPAVLLTVAAILLSASTAREFGGGRWPQVLAAAAYATTPMAVTQSAMLSTFAVDVTLTALVAWLWIRWVRTRADHLLWLAGAVAAVDFQVKWLIPIVWAGLTLGVAVFGPRDMMRRPAWWGGSALLAVSAIPTALWQQAHGWPQLAMGAVVRAEQLATSGLIGMPVQIVLVTGPLGLLLLAGMWAGLRWDRLRPCRFVIPMVAIGLVGVVAGGLRPYFVAGAFPGLFAAGAVYLADRELSRRARAAGAGLLALATAVTVAAVLVLPLSSARLTEPTDRYAQIDWRSRLYGSNGWDRLVATVTDTVRRIPPGERRDLVIVTQNYWQAAALERFGAGTLPDVYSPHRGYGYFGPPPDSATTVLYVGVEDPGTALRTRFAAATPVARLDERLGFPGVDRGVTVWHCMFPDEPWSRAWPGMLTLPMVDGTVR</sequence>
<feature type="domain" description="Glycosyltransferase RgtA/B/C/D-like" evidence="9">
    <location>
        <begin position="75"/>
        <end position="235"/>
    </location>
</feature>
<evidence type="ECO:0000256" key="1">
    <source>
        <dbReference type="ARBA" id="ARBA00004651"/>
    </source>
</evidence>
<feature type="transmembrane region" description="Helical" evidence="8">
    <location>
        <begin position="145"/>
        <end position="165"/>
    </location>
</feature>
<evidence type="ECO:0000256" key="5">
    <source>
        <dbReference type="ARBA" id="ARBA00022692"/>
    </source>
</evidence>
<keyword evidence="7 8" id="KW-0472">Membrane</keyword>
<keyword evidence="11" id="KW-1185">Reference proteome</keyword>
<dbReference type="EMBL" id="AP023396">
    <property type="protein sequence ID" value="BCK54700.1"/>
    <property type="molecule type" value="Genomic_DNA"/>
</dbReference>
<feature type="transmembrane region" description="Helical" evidence="8">
    <location>
        <begin position="346"/>
        <end position="366"/>
    </location>
</feature>
<proteinExistence type="predicted"/>
<evidence type="ECO:0000256" key="4">
    <source>
        <dbReference type="ARBA" id="ARBA00022679"/>
    </source>
</evidence>
<keyword evidence="3" id="KW-0328">Glycosyltransferase</keyword>
<dbReference type="RefSeq" id="WP_187687920.1">
    <property type="nucleotide sequence ID" value="NZ_AP023396.1"/>
</dbReference>
<dbReference type="GO" id="GO:0009103">
    <property type="term" value="P:lipopolysaccharide biosynthetic process"/>
    <property type="evidence" value="ECO:0007669"/>
    <property type="project" value="UniProtKB-ARBA"/>
</dbReference>
<feature type="transmembrane region" description="Helical" evidence="8">
    <location>
        <begin position="177"/>
        <end position="205"/>
    </location>
</feature>
<dbReference type="InterPro" id="IPR050297">
    <property type="entry name" value="LipidA_mod_glycosyltrf_83"/>
</dbReference>
<organism evidence="10 11">
    <name type="scientific">Nocardia wallacei</name>
    <dbReference type="NCBI Taxonomy" id="480035"/>
    <lineage>
        <taxon>Bacteria</taxon>
        <taxon>Bacillati</taxon>
        <taxon>Actinomycetota</taxon>
        <taxon>Actinomycetes</taxon>
        <taxon>Mycobacteriales</taxon>
        <taxon>Nocardiaceae</taxon>
        <taxon>Nocardia</taxon>
    </lineage>
</organism>
<feature type="transmembrane region" description="Helical" evidence="8">
    <location>
        <begin position="217"/>
        <end position="235"/>
    </location>
</feature>
<reference evidence="10 11" key="1">
    <citation type="submission" date="2020-08" db="EMBL/GenBank/DDBJ databases">
        <title>Genome Sequencing of Nocardia wallacei strain FMUON74 and assembly.</title>
        <authorList>
            <person name="Toyokawa M."/>
            <person name="Uesaka K."/>
        </authorList>
    </citation>
    <scope>NUCLEOTIDE SEQUENCE [LARGE SCALE GENOMIC DNA]</scope>
    <source>
        <strain evidence="10 11">FMUON74</strain>
    </source>
</reference>
<evidence type="ECO:0000313" key="10">
    <source>
        <dbReference type="EMBL" id="BCK54700.1"/>
    </source>
</evidence>
<evidence type="ECO:0000256" key="7">
    <source>
        <dbReference type="ARBA" id="ARBA00023136"/>
    </source>
</evidence>
<dbReference type="InterPro" id="IPR038731">
    <property type="entry name" value="RgtA/B/C-like"/>
</dbReference>
<dbReference type="PANTHER" id="PTHR33908">
    <property type="entry name" value="MANNOSYLTRANSFERASE YKCB-RELATED"/>
    <property type="match status" value="1"/>
</dbReference>
<evidence type="ECO:0000259" key="9">
    <source>
        <dbReference type="Pfam" id="PF13231"/>
    </source>
</evidence>
<name>A0A7G1KI64_9NOCA</name>
<evidence type="ECO:0000313" key="11">
    <source>
        <dbReference type="Proteomes" id="UP000516173"/>
    </source>
</evidence>
<dbReference type="GeneID" id="80347026"/>
<evidence type="ECO:0000256" key="3">
    <source>
        <dbReference type="ARBA" id="ARBA00022676"/>
    </source>
</evidence>
<dbReference type="Proteomes" id="UP000516173">
    <property type="component" value="Chromosome"/>
</dbReference>
<accession>A0A7G1KI64</accession>
<dbReference type="GO" id="GO:0016763">
    <property type="term" value="F:pentosyltransferase activity"/>
    <property type="evidence" value="ECO:0007669"/>
    <property type="project" value="TreeGrafter"/>
</dbReference>
<evidence type="ECO:0000256" key="6">
    <source>
        <dbReference type="ARBA" id="ARBA00022989"/>
    </source>
</evidence>
<dbReference type="AlphaFoldDB" id="A0A7G1KI64"/>